<dbReference type="EMBL" id="JTJM01000011">
    <property type="protein sequence ID" value="OBW93160.1"/>
    <property type="molecule type" value="Genomic_DNA"/>
</dbReference>
<dbReference type="InterPro" id="IPR005565">
    <property type="entry name" value="Hemolysn_activator_HlyB_C"/>
</dbReference>
<evidence type="ECO:0000313" key="8">
    <source>
        <dbReference type="Proteomes" id="UP000243558"/>
    </source>
</evidence>
<dbReference type="GO" id="GO:0008320">
    <property type="term" value="F:protein transmembrane transporter activity"/>
    <property type="evidence" value="ECO:0007669"/>
    <property type="project" value="TreeGrafter"/>
</dbReference>
<dbReference type="InterPro" id="IPR013686">
    <property type="entry name" value="Polypept-transport_assoc_ShlB"/>
</dbReference>
<evidence type="ECO:0000256" key="2">
    <source>
        <dbReference type="ARBA" id="ARBA00022692"/>
    </source>
</evidence>
<proteinExistence type="predicted"/>
<evidence type="ECO:0000256" key="3">
    <source>
        <dbReference type="ARBA" id="ARBA00023237"/>
    </source>
</evidence>
<evidence type="ECO:0000259" key="5">
    <source>
        <dbReference type="Pfam" id="PF08479"/>
    </source>
</evidence>
<feature type="domain" description="Polypeptide-transport-associated ShlB-type" evidence="5">
    <location>
        <begin position="71"/>
        <end position="118"/>
    </location>
</feature>
<dbReference type="Proteomes" id="UP000243558">
    <property type="component" value="Unassembled WGS sequence"/>
</dbReference>
<evidence type="ECO:0000256" key="1">
    <source>
        <dbReference type="ARBA" id="ARBA00022452"/>
    </source>
</evidence>
<accession>A0A1A7NUA8</accession>
<sequence length="537" mass="60793">MEQLKQTPHIRLQTEQATTTPLIKSTTDKQCFPIRQINFIDYQTRPETVTPGITSPSQFTSLLKSNIALPLCLNEASLNQLLNQWQNRLIDKGFITTRVRVQPQDLRQGILTITIIPGKISHLQLQDQSQFPKATNATLWFAMPTKAGDLLNLRDLETGLENLRRNSSVTANIELFANPEQIGGTDVIIAFQQGNPFALTLSLDDAGSKATGRFQASAALAAENLFSWNDLLYSSITRSIKTNNDGTKGDRGSQNLNFYYAIPWKNWLFTLSHSTFHYHQTVQGAFEDIEYSGKSIQWQANLNRLLYRDTHRKTTLSAGFWSRRSFNYVDGDELAIQRRRMAGWQANLSHIEYIGNATWQLSLDYKQGTGADRSLPAPEEQFNQGTSRPQIITTKIQLDYPFSLGQQPWRLHSYWQAQWNKTPLIQQDKFSIGGRYTVRGFDGELTLSGNRGWLWRNEIAWNIAHQGQEIYLGIDHGRVAGIGTEELLGKQLTGAVLGLKGQLRGINYDLFVGMPLKKPQGFQTSHITSGFNISYQF</sequence>
<gene>
    <name evidence="7" type="ORF">QV01_03420</name>
</gene>
<keyword evidence="3" id="KW-0998">Cell outer membrane</keyword>
<evidence type="ECO:0000259" key="4">
    <source>
        <dbReference type="Pfam" id="PF03865"/>
    </source>
</evidence>
<dbReference type="Pfam" id="PF17287">
    <property type="entry name" value="POTRA_3"/>
    <property type="match status" value="1"/>
</dbReference>
<dbReference type="Pfam" id="PF03865">
    <property type="entry name" value="ShlB"/>
    <property type="match status" value="1"/>
</dbReference>
<dbReference type="InterPro" id="IPR051544">
    <property type="entry name" value="TPS_OM_transporter"/>
</dbReference>
<dbReference type="GO" id="GO:0098046">
    <property type="term" value="C:type V protein secretion system complex"/>
    <property type="evidence" value="ECO:0007669"/>
    <property type="project" value="TreeGrafter"/>
</dbReference>
<dbReference type="AlphaFoldDB" id="A0A1A7NUA8"/>
<dbReference type="GO" id="GO:0046819">
    <property type="term" value="P:protein secretion by the type V secretion system"/>
    <property type="evidence" value="ECO:0007669"/>
    <property type="project" value="TreeGrafter"/>
</dbReference>
<dbReference type="PIRSF" id="PIRSF029745">
    <property type="entry name" value="FhaC"/>
    <property type="match status" value="1"/>
</dbReference>
<keyword evidence="8" id="KW-1185">Reference proteome</keyword>
<dbReference type="InterPro" id="IPR027282">
    <property type="entry name" value="TPS"/>
</dbReference>
<feature type="domain" description="Haemolysin activator HlyB C-terminal" evidence="4">
    <location>
        <begin position="183"/>
        <end position="501"/>
    </location>
</feature>
<protein>
    <submittedName>
        <fullName evidence="7">Peptide transporter</fullName>
    </submittedName>
</protein>
<dbReference type="Pfam" id="PF08479">
    <property type="entry name" value="POTRA_2"/>
    <property type="match status" value="1"/>
</dbReference>
<evidence type="ECO:0000259" key="6">
    <source>
        <dbReference type="Pfam" id="PF17287"/>
    </source>
</evidence>
<organism evidence="7 8">
    <name type="scientific">Gallibacterium genomosp. 3</name>
    <dbReference type="NCBI Taxonomy" id="505345"/>
    <lineage>
        <taxon>Bacteria</taxon>
        <taxon>Pseudomonadati</taxon>
        <taxon>Pseudomonadota</taxon>
        <taxon>Gammaproteobacteria</taxon>
        <taxon>Pasteurellales</taxon>
        <taxon>Pasteurellaceae</taxon>
        <taxon>Gallibacterium</taxon>
    </lineage>
</organism>
<dbReference type="Gene3D" id="3.10.20.310">
    <property type="entry name" value="membrane protein fhac"/>
    <property type="match status" value="1"/>
</dbReference>
<dbReference type="PANTHER" id="PTHR34597">
    <property type="entry name" value="SLR1661 PROTEIN"/>
    <property type="match status" value="1"/>
</dbReference>
<comment type="caution">
    <text evidence="7">The sequence shown here is derived from an EMBL/GenBank/DDBJ whole genome shotgun (WGS) entry which is preliminary data.</text>
</comment>
<name>A0A1A7NUA8_9PAST</name>
<keyword evidence="2" id="KW-0812">Transmembrane</keyword>
<dbReference type="PANTHER" id="PTHR34597:SF3">
    <property type="entry name" value="OUTER MEMBRANE TRANSPORTER CDIB"/>
    <property type="match status" value="1"/>
</dbReference>
<dbReference type="Gene3D" id="2.40.160.50">
    <property type="entry name" value="membrane protein fhac: a member of the omp85/tpsb transporter family"/>
    <property type="match status" value="1"/>
</dbReference>
<dbReference type="InterPro" id="IPR035251">
    <property type="entry name" value="ShlB_POTRA"/>
</dbReference>
<reference evidence="7 8" key="1">
    <citation type="submission" date="2014-11" db="EMBL/GenBank/DDBJ databases">
        <title>Pan-genome of Gallibacterium spp.</title>
        <authorList>
            <person name="Kudirkiene E."/>
            <person name="Bojesen A.M."/>
        </authorList>
    </citation>
    <scope>NUCLEOTIDE SEQUENCE [LARGE SCALE GENOMIC DNA]</scope>
    <source>
        <strain evidence="7 8">F151</strain>
    </source>
</reference>
<feature type="domain" description="ShlB POTRA" evidence="6">
    <location>
        <begin position="119"/>
        <end position="175"/>
    </location>
</feature>
<dbReference type="PATRIC" id="fig|505345.7.peg.683"/>
<keyword evidence="1" id="KW-1134">Transmembrane beta strand</keyword>
<evidence type="ECO:0000313" key="7">
    <source>
        <dbReference type="EMBL" id="OBW93160.1"/>
    </source>
</evidence>
<keyword evidence="1" id="KW-0472">Membrane</keyword>